<gene>
    <name evidence="6" type="ORF">QYE76_007803</name>
</gene>
<comment type="similarity">
    <text evidence="1">Belongs to the ClpA/ClpB family.</text>
</comment>
<accession>A0AAD8V746</accession>
<dbReference type="Pfam" id="PF23569">
    <property type="entry name" value="NBD_SMAX1"/>
    <property type="match status" value="1"/>
</dbReference>
<organism evidence="6 7">
    <name type="scientific">Lolium multiflorum</name>
    <name type="common">Italian ryegrass</name>
    <name type="synonym">Lolium perenne subsp. multiflorum</name>
    <dbReference type="NCBI Taxonomy" id="4521"/>
    <lineage>
        <taxon>Eukaryota</taxon>
        <taxon>Viridiplantae</taxon>
        <taxon>Streptophyta</taxon>
        <taxon>Embryophyta</taxon>
        <taxon>Tracheophyta</taxon>
        <taxon>Spermatophyta</taxon>
        <taxon>Magnoliopsida</taxon>
        <taxon>Liliopsida</taxon>
        <taxon>Poales</taxon>
        <taxon>Poaceae</taxon>
        <taxon>BOP clade</taxon>
        <taxon>Pooideae</taxon>
        <taxon>Poodae</taxon>
        <taxon>Poeae</taxon>
        <taxon>Poeae Chloroplast Group 2 (Poeae type)</taxon>
        <taxon>Loliodinae</taxon>
        <taxon>Loliinae</taxon>
        <taxon>Lolium</taxon>
    </lineage>
</organism>
<dbReference type="InterPro" id="IPR058680">
    <property type="entry name" value="NBD_SMAX1-like"/>
</dbReference>
<dbReference type="Proteomes" id="UP001231189">
    <property type="component" value="Unassembled WGS sequence"/>
</dbReference>
<dbReference type="EMBL" id="JAUUTY010000645">
    <property type="protein sequence ID" value="KAK1596762.1"/>
    <property type="molecule type" value="Genomic_DNA"/>
</dbReference>
<dbReference type="InterPro" id="IPR051650">
    <property type="entry name" value="SL_signaling_regulator"/>
</dbReference>
<feature type="domain" description="SMAX1-like nucleotide binding" evidence="5">
    <location>
        <begin position="396"/>
        <end position="481"/>
    </location>
</feature>
<sequence length="490" mass="54392">MNPRWHPDNQHTWDAFFINRRERALARYEEDGLPPGNFHEAGRRLWWYGRTLQSVMDYITAGDIPRLRYPQFEPRAPPDDSDDSNDATTTPQLRRRRLPEYDLVTPNFMQEYDLVTPNFMYHQCYLESIESFENGHQTHHGFAATPCISNGPTKIINGIITCLFFTFPFTFPFTFSILHETKRRRHAVADDRVGTGGALAAQRQERRAGGSQVRSRRDRNQRSGEWGAAEPETPSPLCASARPVLAPTDLSRCGRATDRRRADLAGDARGTGLRRADMAGGARETGRWRGPGQRREGNQAGDACARNQPAVHEDDHGWNYGRSTSNAVEEGDRGCRDPASRSVVPRATTSRFVTVDAGGEQRVPAEPRPARTPTSVPSADASVDGASPSVPIDRSTVRAVLEVMVQKQGRNSNSLVVGDLVSMVEAVAGELPRRLERGEVPEKLAGAHLLKLEFSYVHVHLMNRADVVVKAAELRRSVDAVLVQASSTPA</sequence>
<keyword evidence="7" id="KW-1185">Reference proteome</keyword>
<keyword evidence="4" id="KW-0472">Membrane</keyword>
<reference evidence="6" key="1">
    <citation type="submission" date="2023-07" db="EMBL/GenBank/DDBJ databases">
        <title>A chromosome-level genome assembly of Lolium multiflorum.</title>
        <authorList>
            <person name="Chen Y."/>
            <person name="Copetti D."/>
            <person name="Kolliker R."/>
            <person name="Studer B."/>
        </authorList>
    </citation>
    <scope>NUCLEOTIDE SEQUENCE</scope>
    <source>
        <strain evidence="6">02402/16</strain>
        <tissue evidence="6">Leaf</tissue>
    </source>
</reference>
<evidence type="ECO:0000256" key="3">
    <source>
        <dbReference type="SAM" id="MobiDB-lite"/>
    </source>
</evidence>
<feature type="compositionally biased region" description="Basic and acidic residues" evidence="3">
    <location>
        <begin position="255"/>
        <end position="266"/>
    </location>
</feature>
<feature type="region of interest" description="Disordered" evidence="3">
    <location>
        <begin position="69"/>
        <end position="96"/>
    </location>
</feature>
<evidence type="ECO:0000256" key="2">
    <source>
        <dbReference type="ARBA" id="ARBA00022737"/>
    </source>
</evidence>
<protein>
    <recommendedName>
        <fullName evidence="5">SMAX1-like nucleotide binding domain-containing protein</fullName>
    </recommendedName>
</protein>
<feature type="region of interest" description="Disordered" evidence="3">
    <location>
        <begin position="195"/>
        <end position="390"/>
    </location>
</feature>
<comment type="caution">
    <text evidence="6">The sequence shown here is derived from an EMBL/GenBank/DDBJ whole genome shotgun (WGS) entry which is preliminary data.</text>
</comment>
<dbReference type="PANTHER" id="PTHR43572">
    <property type="entry name" value="CHAPERONE PROTEIN CLPD, CHLOROPLASTIC"/>
    <property type="match status" value="1"/>
</dbReference>
<evidence type="ECO:0000313" key="6">
    <source>
        <dbReference type="EMBL" id="KAK1596762.1"/>
    </source>
</evidence>
<dbReference type="AlphaFoldDB" id="A0AAD8V746"/>
<evidence type="ECO:0000256" key="4">
    <source>
        <dbReference type="SAM" id="Phobius"/>
    </source>
</evidence>
<feature type="compositionally biased region" description="Basic and acidic residues" evidence="3">
    <location>
        <begin position="330"/>
        <end position="339"/>
    </location>
</feature>
<evidence type="ECO:0000313" key="7">
    <source>
        <dbReference type="Proteomes" id="UP001231189"/>
    </source>
</evidence>
<keyword evidence="2" id="KW-0677">Repeat</keyword>
<name>A0AAD8V746_LOLMU</name>
<dbReference type="PANTHER" id="PTHR43572:SF3">
    <property type="entry name" value="PROTEIN SMAX1-LIKE 5"/>
    <property type="match status" value="1"/>
</dbReference>
<proteinExistence type="inferred from homology"/>
<keyword evidence="4" id="KW-1133">Transmembrane helix</keyword>
<evidence type="ECO:0000256" key="1">
    <source>
        <dbReference type="ARBA" id="ARBA00008675"/>
    </source>
</evidence>
<evidence type="ECO:0000259" key="5">
    <source>
        <dbReference type="Pfam" id="PF23569"/>
    </source>
</evidence>
<feature type="transmembrane region" description="Helical" evidence="4">
    <location>
        <begin position="155"/>
        <end position="178"/>
    </location>
</feature>
<keyword evidence="4" id="KW-0812">Transmembrane</keyword>